<evidence type="ECO:0000313" key="2">
    <source>
        <dbReference type="EMBL" id="WOJ91108.1"/>
    </source>
</evidence>
<dbReference type="Proteomes" id="UP001626536">
    <property type="component" value="Chromosome"/>
</dbReference>
<protein>
    <submittedName>
        <fullName evidence="2">YoaK family protein</fullName>
    </submittedName>
</protein>
<keyword evidence="1" id="KW-1133">Transmembrane helix</keyword>
<dbReference type="PANTHER" id="PTHR37314:SF4">
    <property type="entry name" value="UPF0700 TRANSMEMBRANE PROTEIN YOAK"/>
    <property type="match status" value="1"/>
</dbReference>
<feature type="transmembrane region" description="Helical" evidence="1">
    <location>
        <begin position="68"/>
        <end position="85"/>
    </location>
</feature>
<gene>
    <name evidence="2" type="ORF">RZS28_07465</name>
</gene>
<dbReference type="RefSeq" id="WP_407340696.1">
    <property type="nucleotide sequence ID" value="NZ_CP136862.1"/>
</dbReference>
<name>A0ABZ0HV60_9HYPH</name>
<keyword evidence="3" id="KW-1185">Reference proteome</keyword>
<dbReference type="PANTHER" id="PTHR37314">
    <property type="entry name" value="SLR0142 PROTEIN"/>
    <property type="match status" value="1"/>
</dbReference>
<sequence>MIADADSPKDHVDSADIGLALLGLASGVMDALAFFNLGEVFPSAMTGNTALLGLALGQGDMIGASRPVAAFVGFLAGAAAATASLDLWLDKLPAPRAIFWLLALEACLLATFALAWQFIDRPIVGAWVYGLIVIASFAMGLQSVAARLAGRPGVTTVVFTSTLTSIVTAATNAMLRPPHALSFTTKRQIGMFLMYGVGAAICGLLAARGTAIAILPFAAVVGAAVCHRRARQNDIGAP</sequence>
<accession>A0ABZ0HV60</accession>
<evidence type="ECO:0000256" key="1">
    <source>
        <dbReference type="SAM" id="Phobius"/>
    </source>
</evidence>
<dbReference type="InterPro" id="IPR010699">
    <property type="entry name" value="DUF1275"/>
</dbReference>
<dbReference type="EMBL" id="CP136862">
    <property type="protein sequence ID" value="WOJ91108.1"/>
    <property type="molecule type" value="Genomic_DNA"/>
</dbReference>
<feature type="transmembrane region" description="Helical" evidence="1">
    <location>
        <begin position="17"/>
        <end position="37"/>
    </location>
</feature>
<proteinExistence type="predicted"/>
<feature type="transmembrane region" description="Helical" evidence="1">
    <location>
        <begin position="126"/>
        <end position="146"/>
    </location>
</feature>
<feature type="transmembrane region" description="Helical" evidence="1">
    <location>
        <begin position="192"/>
        <end position="225"/>
    </location>
</feature>
<feature type="transmembrane region" description="Helical" evidence="1">
    <location>
        <begin position="152"/>
        <end position="171"/>
    </location>
</feature>
<dbReference type="Pfam" id="PF06912">
    <property type="entry name" value="DUF1275"/>
    <property type="match status" value="1"/>
</dbReference>
<keyword evidence="1" id="KW-0812">Transmembrane</keyword>
<keyword evidence="1" id="KW-0472">Membrane</keyword>
<organism evidence="2 3">
    <name type="scientific">Methylocapsa polymorpha</name>
    <dbReference type="NCBI Taxonomy" id="3080828"/>
    <lineage>
        <taxon>Bacteria</taxon>
        <taxon>Pseudomonadati</taxon>
        <taxon>Pseudomonadota</taxon>
        <taxon>Alphaproteobacteria</taxon>
        <taxon>Hyphomicrobiales</taxon>
        <taxon>Beijerinckiaceae</taxon>
        <taxon>Methylocapsa</taxon>
    </lineage>
</organism>
<evidence type="ECO:0000313" key="3">
    <source>
        <dbReference type="Proteomes" id="UP001626536"/>
    </source>
</evidence>
<feature type="transmembrane region" description="Helical" evidence="1">
    <location>
        <begin position="97"/>
        <end position="119"/>
    </location>
</feature>
<reference evidence="2 3" key="1">
    <citation type="submission" date="2023-10" db="EMBL/GenBank/DDBJ databases">
        <title>Novel methanotroph of the genus Methylocapsa from a subarctic wetland.</title>
        <authorList>
            <person name="Belova S.E."/>
            <person name="Oshkin I.Y."/>
            <person name="Miroshnikov K."/>
            <person name="Dedysh S.N."/>
        </authorList>
    </citation>
    <scope>NUCLEOTIDE SEQUENCE [LARGE SCALE GENOMIC DNA]</scope>
    <source>
        <strain evidence="2 3">RX1</strain>
    </source>
</reference>